<protein>
    <submittedName>
        <fullName evidence="3">Protein argonaute 16-like</fullName>
    </submittedName>
</protein>
<dbReference type="AlphaFoldDB" id="A0AAX6FAD7"/>
<feature type="compositionally biased region" description="Basic and acidic residues" evidence="1">
    <location>
        <begin position="28"/>
        <end position="40"/>
    </location>
</feature>
<keyword evidence="4" id="KW-1185">Reference proteome</keyword>
<name>A0AAX6FAD7_IRIPA</name>
<comment type="caution">
    <text evidence="3">The sequence shown here is derived from an EMBL/GenBank/DDBJ whole genome shotgun (WGS) entry which is preliminary data.</text>
</comment>
<evidence type="ECO:0000256" key="1">
    <source>
        <dbReference type="SAM" id="MobiDB-lite"/>
    </source>
</evidence>
<dbReference type="InterPro" id="IPR036085">
    <property type="entry name" value="PAZ_dom_sf"/>
</dbReference>
<reference evidence="3" key="2">
    <citation type="submission" date="2023-04" db="EMBL/GenBank/DDBJ databases">
        <authorList>
            <person name="Bruccoleri R.E."/>
            <person name="Oakeley E.J."/>
            <person name="Faust A.-M."/>
            <person name="Dessus-Babus S."/>
            <person name="Altorfer M."/>
            <person name="Burckhardt D."/>
            <person name="Oertli M."/>
            <person name="Naumann U."/>
            <person name="Petersen F."/>
            <person name="Wong J."/>
        </authorList>
    </citation>
    <scope>NUCLEOTIDE SEQUENCE</scope>
    <source>
        <strain evidence="3">GSM-AAB239-AS_SAM_17_03QT</strain>
        <tissue evidence="3">Leaf</tissue>
    </source>
</reference>
<dbReference type="PANTHER" id="PTHR22891">
    <property type="entry name" value="EUKARYOTIC TRANSLATION INITIATION FACTOR 2C"/>
    <property type="match status" value="1"/>
</dbReference>
<proteinExistence type="predicted"/>
<dbReference type="SUPFAM" id="SSF101690">
    <property type="entry name" value="PAZ domain"/>
    <property type="match status" value="1"/>
</dbReference>
<dbReference type="Pfam" id="PF16486">
    <property type="entry name" value="ArgoN"/>
    <property type="match status" value="1"/>
</dbReference>
<feature type="region of interest" description="Disordered" evidence="1">
    <location>
        <begin position="145"/>
        <end position="169"/>
    </location>
</feature>
<dbReference type="InterPro" id="IPR032474">
    <property type="entry name" value="Argonaute_N"/>
</dbReference>
<accession>A0AAX6FAD7</accession>
<dbReference type="SMART" id="SM01163">
    <property type="entry name" value="DUF1785"/>
    <property type="match status" value="1"/>
</dbReference>
<dbReference type="InterPro" id="IPR014811">
    <property type="entry name" value="ArgoL1"/>
</dbReference>
<gene>
    <name evidence="3" type="ORF">M6B38_144065</name>
</gene>
<dbReference type="Pfam" id="PF08699">
    <property type="entry name" value="ArgoL1"/>
    <property type="match status" value="1"/>
</dbReference>
<feature type="domain" description="Argonaute linker 1" evidence="2">
    <location>
        <begin position="222"/>
        <end position="274"/>
    </location>
</feature>
<reference evidence="3" key="1">
    <citation type="journal article" date="2023" name="GigaByte">
        <title>Genome assembly of the bearded iris, Iris pallida Lam.</title>
        <authorList>
            <person name="Bruccoleri R.E."/>
            <person name="Oakeley E.J."/>
            <person name="Faust A.M.E."/>
            <person name="Altorfer M."/>
            <person name="Dessus-Babus S."/>
            <person name="Burckhardt D."/>
            <person name="Oertli M."/>
            <person name="Naumann U."/>
            <person name="Petersen F."/>
            <person name="Wong J."/>
        </authorList>
    </citation>
    <scope>NUCLEOTIDE SEQUENCE</scope>
    <source>
        <strain evidence="3">GSM-AAB239-AS_SAM_17_03QT</strain>
    </source>
</reference>
<evidence type="ECO:0000313" key="4">
    <source>
        <dbReference type="Proteomes" id="UP001140949"/>
    </source>
</evidence>
<organism evidence="3 4">
    <name type="scientific">Iris pallida</name>
    <name type="common">Sweet iris</name>
    <dbReference type="NCBI Taxonomy" id="29817"/>
    <lineage>
        <taxon>Eukaryota</taxon>
        <taxon>Viridiplantae</taxon>
        <taxon>Streptophyta</taxon>
        <taxon>Embryophyta</taxon>
        <taxon>Tracheophyta</taxon>
        <taxon>Spermatophyta</taxon>
        <taxon>Magnoliopsida</taxon>
        <taxon>Liliopsida</taxon>
        <taxon>Asparagales</taxon>
        <taxon>Iridaceae</taxon>
        <taxon>Iridoideae</taxon>
        <taxon>Irideae</taxon>
        <taxon>Iris</taxon>
    </lineage>
</organism>
<feature type="compositionally biased region" description="Pro residues" evidence="1">
    <location>
        <begin position="13"/>
        <end position="24"/>
    </location>
</feature>
<dbReference type="EMBL" id="JANAVB010030419">
    <property type="protein sequence ID" value="KAJ6813430.1"/>
    <property type="molecule type" value="Genomic_DNA"/>
</dbReference>
<sequence>MASPGSEVGLDDLPPPPPTIPPNVVPSKDIELKKMPEPPKRHPMARPGVGRDGRPVRLLSNHFRVKFNARDAVFYHYSVSIKSQDKIDVEGKGLGRKVIDKLHLTYGTELAGKDFAYDGEKSLFTVGALPQNKFEFTVILEESSARTAGGSPGNGNPGDGDRKRSKRSHQPRIFKVEINFAAKIPMRSITEAIEGREAEHSQDALRVLDIILRQQQAKRGCLLVRQSFFNSDVRNYCDLGGGVTGCRGFHSSFRTTNGGLSLNMDVSTTMIMTPGPVLTFYLPIRT</sequence>
<dbReference type="Proteomes" id="UP001140949">
    <property type="component" value="Unassembled WGS sequence"/>
</dbReference>
<evidence type="ECO:0000259" key="2">
    <source>
        <dbReference type="SMART" id="SM01163"/>
    </source>
</evidence>
<feature type="region of interest" description="Disordered" evidence="1">
    <location>
        <begin position="1"/>
        <end position="53"/>
    </location>
</feature>
<evidence type="ECO:0000313" key="3">
    <source>
        <dbReference type="EMBL" id="KAJ6813430.1"/>
    </source>
</evidence>